<keyword evidence="4" id="KW-0456">Lyase</keyword>
<evidence type="ECO:0000256" key="5">
    <source>
        <dbReference type="ARBA" id="ARBA00036343"/>
    </source>
</evidence>
<evidence type="ECO:0000313" key="14">
    <source>
        <dbReference type="Ensembl" id="ENSECRP00000003576.1"/>
    </source>
</evidence>
<evidence type="ECO:0000256" key="6">
    <source>
        <dbReference type="ARBA" id="ARBA00036541"/>
    </source>
</evidence>
<dbReference type="FunFam" id="3.90.226.10:FF:000040">
    <property type="entry name" value="Ethylmalonyl-CoA decarboxylase 1"/>
    <property type="match status" value="1"/>
</dbReference>
<dbReference type="PANTHER" id="PTHR11941:SF27">
    <property type="entry name" value="ETHYLMALONYL-COA DECARBOXYLASE"/>
    <property type="match status" value="1"/>
</dbReference>
<dbReference type="InterPro" id="IPR029045">
    <property type="entry name" value="ClpP/crotonase-like_dom_sf"/>
</dbReference>
<sequence length="302" mass="32870">MALRVQGRKCLRTVHNMHLLQQRRNNIYSVSDGFDEEEIRKKLQCFPGGSIDLLKQKNGVAVLTINNPSRMNAFTGTMMTELKDRVTELKGWTDGKGLIVHGAGNTFCSGSDLNAVRAISNPHDGMKMCMFMQNTLTNLMRLPLISVALIEGKALGGGAELCTACDFRLMMPQSEIRFVHKHMGLVPGWGGASRLIRIVGGRNALILLSSARKVDPEYGLAIGLADAVITPSDQSGSLEAAEKWLSEYIKGPATVVRAVKQVVLSGRELDLEESLKAEKTIFGNVWGAPANLEALAQGSKHK</sequence>
<dbReference type="SUPFAM" id="SSF52096">
    <property type="entry name" value="ClpP/crotonase"/>
    <property type="match status" value="1"/>
</dbReference>
<comment type="catalytic activity">
    <reaction evidence="5">
        <text>(2S)-ethylmalonyl-CoA + H(+) = butanoyl-CoA + CO2</text>
        <dbReference type="Rhea" id="RHEA:32131"/>
        <dbReference type="ChEBI" id="CHEBI:15378"/>
        <dbReference type="ChEBI" id="CHEBI:16526"/>
        <dbReference type="ChEBI" id="CHEBI:57371"/>
        <dbReference type="ChEBI" id="CHEBI:60909"/>
        <dbReference type="EC" id="4.1.1.94"/>
    </reaction>
    <physiologicalReaction direction="left-to-right" evidence="5">
        <dbReference type="Rhea" id="RHEA:32132"/>
    </physiologicalReaction>
</comment>
<reference evidence="14" key="1">
    <citation type="submission" date="2021-06" db="EMBL/GenBank/DDBJ databases">
        <authorList>
            <consortium name="Wellcome Sanger Institute Data Sharing"/>
        </authorList>
    </citation>
    <scope>NUCLEOTIDE SEQUENCE [LARGE SCALE GENOMIC DNA]</scope>
</reference>
<evidence type="ECO:0000256" key="2">
    <source>
        <dbReference type="ARBA" id="ARBA00005254"/>
    </source>
</evidence>
<comment type="function">
    <text evidence="12">Decarboxylates ethylmalonyl-CoA, a potentially toxic metabolite, to form butyryl-CoA, suggesting it might be involved in metabolite proofreading. Acts preferentially on (S)-ethylmalonyl-CoA but also has some activity on the (R)-isomer. Also has methylmalonyl-CoA decarboxylase activity at lower level.</text>
</comment>
<accession>A0A8C4RLM5</accession>
<dbReference type="InterPro" id="IPR018376">
    <property type="entry name" value="Enoyl-CoA_hyd/isom_CS"/>
</dbReference>
<name>A0A8C4RLM5_ERPCA</name>
<dbReference type="GO" id="GO:0006635">
    <property type="term" value="P:fatty acid beta-oxidation"/>
    <property type="evidence" value="ECO:0007669"/>
    <property type="project" value="TreeGrafter"/>
</dbReference>
<dbReference type="Proteomes" id="UP000694620">
    <property type="component" value="Chromosome 3"/>
</dbReference>
<evidence type="ECO:0000256" key="10">
    <source>
        <dbReference type="ARBA" id="ARBA00042182"/>
    </source>
</evidence>
<evidence type="ECO:0000256" key="13">
    <source>
        <dbReference type="RuleBase" id="RU003707"/>
    </source>
</evidence>
<dbReference type="CDD" id="cd06558">
    <property type="entry name" value="crotonase-like"/>
    <property type="match status" value="1"/>
</dbReference>
<organism evidence="14 15">
    <name type="scientific">Erpetoichthys calabaricus</name>
    <name type="common">Rope fish</name>
    <name type="synonym">Calamoichthys calabaricus</name>
    <dbReference type="NCBI Taxonomy" id="27687"/>
    <lineage>
        <taxon>Eukaryota</taxon>
        <taxon>Metazoa</taxon>
        <taxon>Chordata</taxon>
        <taxon>Craniata</taxon>
        <taxon>Vertebrata</taxon>
        <taxon>Euteleostomi</taxon>
        <taxon>Actinopterygii</taxon>
        <taxon>Polypteriformes</taxon>
        <taxon>Polypteridae</taxon>
        <taxon>Erpetoichthys</taxon>
    </lineage>
</organism>
<dbReference type="GO" id="GO:0005829">
    <property type="term" value="C:cytosol"/>
    <property type="evidence" value="ECO:0007669"/>
    <property type="project" value="UniProtKB-SubCell"/>
</dbReference>
<dbReference type="PANTHER" id="PTHR11941">
    <property type="entry name" value="ENOYL-COA HYDRATASE-RELATED"/>
    <property type="match status" value="1"/>
</dbReference>
<comment type="catalytic activity">
    <reaction evidence="6">
        <text>(2R)-ethylmalonyl-CoA + H(+) = butanoyl-CoA + CO2</text>
        <dbReference type="Rhea" id="RHEA:59540"/>
        <dbReference type="ChEBI" id="CHEBI:15378"/>
        <dbReference type="ChEBI" id="CHEBI:16526"/>
        <dbReference type="ChEBI" id="CHEBI:57371"/>
        <dbReference type="ChEBI" id="CHEBI:85316"/>
        <dbReference type="EC" id="4.1.1.94"/>
    </reaction>
    <physiologicalReaction direction="left-to-right" evidence="6">
        <dbReference type="Rhea" id="RHEA:59541"/>
    </physiologicalReaction>
</comment>
<evidence type="ECO:0000256" key="8">
    <source>
        <dbReference type="ARBA" id="ARBA00039903"/>
    </source>
</evidence>
<dbReference type="EC" id="4.1.1.94" evidence="7"/>
<proteinExistence type="inferred from homology"/>
<comment type="catalytic activity">
    <reaction evidence="11">
        <text>(S)-methylmalonyl-CoA + H(+) = propanoyl-CoA + CO2</text>
        <dbReference type="Rhea" id="RHEA:61340"/>
        <dbReference type="ChEBI" id="CHEBI:15378"/>
        <dbReference type="ChEBI" id="CHEBI:16526"/>
        <dbReference type="ChEBI" id="CHEBI:57327"/>
        <dbReference type="ChEBI" id="CHEBI:57392"/>
        <dbReference type="EC" id="4.1.1.94"/>
    </reaction>
    <physiologicalReaction direction="left-to-right" evidence="11">
        <dbReference type="Rhea" id="RHEA:61341"/>
    </physiologicalReaction>
</comment>
<comment type="similarity">
    <text evidence="2 13">Belongs to the enoyl-CoA hydratase/isomerase family.</text>
</comment>
<evidence type="ECO:0000256" key="9">
    <source>
        <dbReference type="ARBA" id="ARBA00042052"/>
    </source>
</evidence>
<gene>
    <name evidence="14" type="primary">ECHDC1</name>
</gene>
<keyword evidence="15" id="KW-1185">Reference proteome</keyword>
<evidence type="ECO:0000256" key="12">
    <source>
        <dbReference type="ARBA" id="ARBA00056546"/>
    </source>
</evidence>
<reference evidence="14" key="3">
    <citation type="submission" date="2025-09" db="UniProtKB">
        <authorList>
            <consortium name="Ensembl"/>
        </authorList>
    </citation>
    <scope>IDENTIFICATION</scope>
</reference>
<comment type="subcellular location">
    <subcellularLocation>
        <location evidence="1">Cytoplasm</location>
        <location evidence="1">Cytosol</location>
    </subcellularLocation>
</comment>
<evidence type="ECO:0000256" key="4">
    <source>
        <dbReference type="ARBA" id="ARBA00023239"/>
    </source>
</evidence>
<protein>
    <recommendedName>
        <fullName evidence="8">Ethylmalonyl-CoA decarboxylase</fullName>
        <ecNumber evidence="7">4.1.1.94</ecNumber>
    </recommendedName>
    <alternativeName>
        <fullName evidence="10">Enoyl-CoA hydratase domain-containing protein 1</fullName>
    </alternativeName>
    <alternativeName>
        <fullName evidence="9">Methylmalonyl-CoA decarboxylase</fullName>
    </alternativeName>
</protein>
<dbReference type="InterPro" id="IPR001753">
    <property type="entry name" value="Enoyl-CoA_hydra/iso"/>
</dbReference>
<evidence type="ECO:0000256" key="3">
    <source>
        <dbReference type="ARBA" id="ARBA00022490"/>
    </source>
</evidence>
<dbReference type="PROSITE" id="PS00166">
    <property type="entry name" value="ENOYL_COA_HYDRATASE"/>
    <property type="match status" value="1"/>
</dbReference>
<dbReference type="Gene3D" id="3.90.226.10">
    <property type="entry name" value="2-enoyl-CoA Hydratase, Chain A, domain 1"/>
    <property type="match status" value="1"/>
</dbReference>
<keyword evidence="3" id="KW-0963">Cytoplasm</keyword>
<evidence type="ECO:0000313" key="15">
    <source>
        <dbReference type="Proteomes" id="UP000694620"/>
    </source>
</evidence>
<dbReference type="GO" id="GO:0004492">
    <property type="term" value="F:methyl/ethyl malonyl-CoA decarboxylase activity"/>
    <property type="evidence" value="ECO:0007669"/>
    <property type="project" value="UniProtKB-EC"/>
</dbReference>
<dbReference type="GeneTree" id="ENSGT00880000138038"/>
<evidence type="ECO:0000256" key="11">
    <source>
        <dbReference type="ARBA" id="ARBA00047446"/>
    </source>
</evidence>
<dbReference type="Ensembl" id="ENSECRT00000003630.1">
    <property type="protein sequence ID" value="ENSECRP00000003576.1"/>
    <property type="gene ID" value="ENSECRG00000002449.1"/>
</dbReference>
<evidence type="ECO:0000256" key="7">
    <source>
        <dbReference type="ARBA" id="ARBA00038883"/>
    </source>
</evidence>
<dbReference type="Pfam" id="PF00378">
    <property type="entry name" value="ECH_1"/>
    <property type="match status" value="1"/>
</dbReference>
<dbReference type="AlphaFoldDB" id="A0A8C4RLM5"/>
<evidence type="ECO:0000256" key="1">
    <source>
        <dbReference type="ARBA" id="ARBA00004514"/>
    </source>
</evidence>
<reference evidence="14" key="2">
    <citation type="submission" date="2025-08" db="UniProtKB">
        <authorList>
            <consortium name="Ensembl"/>
        </authorList>
    </citation>
    <scope>IDENTIFICATION</scope>
</reference>